<dbReference type="Proteomes" id="UP001479290">
    <property type="component" value="Unassembled WGS sequence"/>
</dbReference>
<evidence type="ECO:0000259" key="2">
    <source>
        <dbReference type="Pfam" id="PF18804"/>
    </source>
</evidence>
<dbReference type="CDD" id="cd19757">
    <property type="entry name" value="Bbox1"/>
    <property type="match status" value="1"/>
</dbReference>
<sequence length="252" mass="28709">MESLSTMMSDSPEIQRASSSWTFRQQQASQRWKEARPFHLKCLIQTQDVGQPFCSHCSKPAVVRCRECLPDQWFCETCDIKNHRRWPLHDRESVIEGFFKAIPPSTYFVRGEGGYSSHDQACILPTVRVTQKCPCEVPSITVSPGKAVILISINGRYDMHQPLFACQTCQQQWAPEFMDLVNSGYWPASTSSSTLYSLNLFSSVRELKIIAPALSRQAFAKLLEHRTKCGGRVSVHHIIELFTICRHLQSNI</sequence>
<protein>
    <recommendedName>
        <fullName evidence="2">CxC3 like cysteine cluster domain-containing protein</fullName>
    </recommendedName>
</protein>
<keyword evidence="4" id="KW-1185">Reference proteome</keyword>
<dbReference type="AlphaFoldDB" id="A0AAW2AXW2"/>
<proteinExistence type="predicted"/>
<dbReference type="InterPro" id="IPR040564">
    <property type="entry name" value="CxC3-like"/>
</dbReference>
<comment type="caution">
    <text evidence="3">The sequence shown here is derived from an EMBL/GenBank/DDBJ whole genome shotgun (WGS) entry which is preliminary data.</text>
</comment>
<name>A0AAW2AXW2_CULAL</name>
<reference evidence="3 4" key="1">
    <citation type="submission" date="2024-05" db="EMBL/GenBank/DDBJ databases">
        <title>A high-quality chromosomal-level genome assembly of Topmouth culter (Culter alburnus).</title>
        <authorList>
            <person name="Zhao H."/>
        </authorList>
    </citation>
    <scope>NUCLEOTIDE SEQUENCE [LARGE SCALE GENOMIC DNA]</scope>
    <source>
        <strain evidence="3">CATC2023</strain>
        <tissue evidence="3">Muscle</tissue>
    </source>
</reference>
<organism evidence="3 4">
    <name type="scientific">Culter alburnus</name>
    <name type="common">Topmouth culter</name>
    <dbReference type="NCBI Taxonomy" id="194366"/>
    <lineage>
        <taxon>Eukaryota</taxon>
        <taxon>Metazoa</taxon>
        <taxon>Chordata</taxon>
        <taxon>Craniata</taxon>
        <taxon>Vertebrata</taxon>
        <taxon>Euteleostomi</taxon>
        <taxon>Actinopterygii</taxon>
        <taxon>Neopterygii</taxon>
        <taxon>Teleostei</taxon>
        <taxon>Ostariophysi</taxon>
        <taxon>Cypriniformes</taxon>
        <taxon>Xenocyprididae</taxon>
        <taxon>Xenocypridinae</taxon>
        <taxon>Culter</taxon>
    </lineage>
</organism>
<evidence type="ECO:0000313" key="4">
    <source>
        <dbReference type="Proteomes" id="UP001479290"/>
    </source>
</evidence>
<gene>
    <name evidence="3" type="ORF">ABG768_020320</name>
</gene>
<dbReference type="PANTHER" id="PTHR33104">
    <property type="entry name" value="SI:DKEY-29D5.2"/>
    <property type="match status" value="1"/>
</dbReference>
<feature type="domain" description="CxC3 like cysteine cluster" evidence="2">
    <location>
        <begin position="126"/>
        <end position="225"/>
    </location>
</feature>
<feature type="region of interest" description="Disordered" evidence="1">
    <location>
        <begin position="1"/>
        <end position="21"/>
    </location>
</feature>
<dbReference type="EMBL" id="JAWDJR010000003">
    <property type="protein sequence ID" value="KAK9978575.1"/>
    <property type="molecule type" value="Genomic_DNA"/>
</dbReference>
<dbReference type="PANTHER" id="PTHR33104:SF2">
    <property type="entry name" value="CXC3 LIKE CYSTEINE CLUSTER DOMAIN-CONTAINING PROTEIN"/>
    <property type="match status" value="1"/>
</dbReference>
<evidence type="ECO:0000313" key="3">
    <source>
        <dbReference type="EMBL" id="KAK9978575.1"/>
    </source>
</evidence>
<evidence type="ECO:0000256" key="1">
    <source>
        <dbReference type="SAM" id="MobiDB-lite"/>
    </source>
</evidence>
<accession>A0AAW2AXW2</accession>
<dbReference type="Pfam" id="PF18804">
    <property type="entry name" value="CxC3"/>
    <property type="match status" value="1"/>
</dbReference>